<feature type="region of interest" description="Disordered" evidence="1">
    <location>
        <begin position="1"/>
        <end position="230"/>
    </location>
</feature>
<feature type="compositionally biased region" description="Basic and acidic residues" evidence="1">
    <location>
        <begin position="89"/>
        <end position="100"/>
    </location>
</feature>
<dbReference type="KEGG" id="ngr:NAEGRDRAFT_73707"/>
<accession>D2VXD5</accession>
<feature type="compositionally biased region" description="Polar residues" evidence="1">
    <location>
        <begin position="216"/>
        <end position="227"/>
    </location>
</feature>
<organism evidence="3">
    <name type="scientific">Naegleria gruberi</name>
    <name type="common">Amoeba</name>
    <dbReference type="NCBI Taxonomy" id="5762"/>
    <lineage>
        <taxon>Eukaryota</taxon>
        <taxon>Discoba</taxon>
        <taxon>Heterolobosea</taxon>
        <taxon>Tetramitia</taxon>
        <taxon>Eutetramitia</taxon>
        <taxon>Vahlkampfiidae</taxon>
        <taxon>Naegleria</taxon>
    </lineage>
</organism>
<feature type="compositionally biased region" description="Low complexity" evidence="1">
    <location>
        <begin position="158"/>
        <end position="171"/>
    </location>
</feature>
<feature type="compositionally biased region" description="Polar residues" evidence="1">
    <location>
        <begin position="295"/>
        <end position="316"/>
    </location>
</feature>
<evidence type="ECO:0000313" key="3">
    <source>
        <dbReference type="Proteomes" id="UP000006671"/>
    </source>
</evidence>
<proteinExistence type="predicted"/>
<feature type="compositionally biased region" description="Acidic residues" evidence="1">
    <location>
        <begin position="101"/>
        <end position="127"/>
    </location>
</feature>
<dbReference type="GeneID" id="8858333"/>
<reference evidence="2 3" key="1">
    <citation type="journal article" date="2010" name="Cell">
        <title>The genome of Naegleria gruberi illuminates early eukaryotic versatility.</title>
        <authorList>
            <person name="Fritz-Laylin L.K."/>
            <person name="Prochnik S.E."/>
            <person name="Ginger M.L."/>
            <person name="Dacks J.B."/>
            <person name="Carpenter M.L."/>
            <person name="Field M.C."/>
            <person name="Kuo A."/>
            <person name="Paredez A."/>
            <person name="Chapman J."/>
            <person name="Pham J."/>
            <person name="Shu S."/>
            <person name="Neupane R."/>
            <person name="Cipriano M."/>
            <person name="Mancuso J."/>
            <person name="Tu H."/>
            <person name="Salamov A."/>
            <person name="Lindquist E."/>
            <person name="Shapiro H."/>
            <person name="Lucas S."/>
            <person name="Grigoriev I.V."/>
            <person name="Cande W.Z."/>
            <person name="Fulton C."/>
            <person name="Rokhsar D.S."/>
            <person name="Dawson S.C."/>
        </authorList>
    </citation>
    <scope>NUCLEOTIDE SEQUENCE [LARGE SCALE GENOMIC DNA]</scope>
    <source>
        <strain evidence="2 3">NEG-M</strain>
    </source>
</reference>
<gene>
    <name evidence="2" type="ORF">NAEGRDRAFT_73707</name>
</gene>
<sequence>MNHSYHDDDEDEMMIKSSMEREDTYDPNEYNYGGNDNEHNEDYDEAALEEDDDDQYSDEEIPSGGHNFNFFIQGGKIPIRQTPIAPTLSEDKSSDRKIKEDDDFEYNMDESEDDEIYPISSDEDDDPPAALQQLKPSIQTVIRRKSPMKNTEEKVTHSPQSNSRPSSNSSNKIRATPTKTTAPVLHDSPEQNNVVPRPKLSLGAVSRYTDDDDVRSLTSSRTNSDNLSIGEDKMKNQLDYLKQKQEQLYKLNQQLNVETKQVLKETDDIVKQQSKKVESISSRIPSRPTSSASTVRSNTPSSTHRSNVSTATTTRPSIDRGDLESSVIILEGE</sequence>
<feature type="region of interest" description="Disordered" evidence="1">
    <location>
        <begin position="272"/>
        <end position="333"/>
    </location>
</feature>
<dbReference type="VEuPathDB" id="AmoebaDB:NAEGRDRAFT_73707"/>
<evidence type="ECO:0000256" key="1">
    <source>
        <dbReference type="SAM" id="MobiDB-lite"/>
    </source>
</evidence>
<evidence type="ECO:0000313" key="2">
    <source>
        <dbReference type="EMBL" id="EFC38421.1"/>
    </source>
</evidence>
<feature type="compositionally biased region" description="Acidic residues" evidence="1">
    <location>
        <begin position="39"/>
        <end position="61"/>
    </location>
</feature>
<protein>
    <submittedName>
        <fullName evidence="2">Predicted protein</fullName>
    </submittedName>
</protein>
<dbReference type="AlphaFoldDB" id="D2VXD5"/>
<dbReference type="EMBL" id="GG738907">
    <property type="protein sequence ID" value="EFC38421.1"/>
    <property type="molecule type" value="Genomic_DNA"/>
</dbReference>
<dbReference type="RefSeq" id="XP_002671165.1">
    <property type="nucleotide sequence ID" value="XM_002671119.1"/>
</dbReference>
<dbReference type="Proteomes" id="UP000006671">
    <property type="component" value="Unassembled WGS sequence"/>
</dbReference>
<name>D2VXD5_NAEGR</name>
<keyword evidence="3" id="KW-1185">Reference proteome</keyword>
<feature type="compositionally biased region" description="Low complexity" evidence="1">
    <location>
        <begin position="279"/>
        <end position="294"/>
    </location>
</feature>
<dbReference type="OrthoDB" id="269872at2759"/>
<dbReference type="InParanoid" id="D2VXD5"/>